<dbReference type="RefSeq" id="WP_127806964.1">
    <property type="nucleotide sequence ID" value="NZ_AP019378.2"/>
</dbReference>
<dbReference type="EMBL" id="JAXUBE010000008">
    <property type="protein sequence ID" value="MEB2662566.1"/>
    <property type="molecule type" value="Genomic_DNA"/>
</dbReference>
<keyword evidence="2" id="KW-1185">Reference proteome</keyword>
<dbReference type="Proteomes" id="UP001324595">
    <property type="component" value="Unassembled WGS sequence"/>
</dbReference>
<evidence type="ECO:0000313" key="1">
    <source>
        <dbReference type="EMBL" id="MEB2662566.1"/>
    </source>
</evidence>
<protein>
    <submittedName>
        <fullName evidence="1">Uncharacterized protein</fullName>
    </submittedName>
</protein>
<accession>A0ABU5X0Y0</accession>
<proteinExistence type="predicted"/>
<dbReference type="GeneID" id="93205658"/>
<reference evidence="1 2" key="1">
    <citation type="submission" date="2023-12" db="EMBL/GenBank/DDBJ databases">
        <title>Draft Genome Sequences of Bordetella parapertussis clinical Isolates from Colombia, 2023.</title>
        <authorList>
            <person name="Montilla E.A."/>
            <person name="Rojas F."/>
            <person name="Vargas M.N."/>
            <person name="Bonilla V."/>
            <person name="Duarte C."/>
        </authorList>
    </citation>
    <scope>NUCLEOTIDE SEQUENCE [LARGE SCALE GENOMIC DNA]</scope>
    <source>
        <strain evidence="1 2">320001806</strain>
    </source>
</reference>
<sequence length="74" mass="8219">MTQGGRHAVASATIYYSDGNKETAAEQEFRIIDIANNGVLRAIAGSRRHILRRFAYPTENNEFLPALVGLRVTE</sequence>
<evidence type="ECO:0000313" key="2">
    <source>
        <dbReference type="Proteomes" id="UP001324595"/>
    </source>
</evidence>
<organism evidence="1 2">
    <name type="scientific">Bordetella parapertussis</name>
    <dbReference type="NCBI Taxonomy" id="519"/>
    <lineage>
        <taxon>Bacteria</taxon>
        <taxon>Pseudomonadati</taxon>
        <taxon>Pseudomonadota</taxon>
        <taxon>Betaproteobacteria</taxon>
        <taxon>Burkholderiales</taxon>
        <taxon>Alcaligenaceae</taxon>
        <taxon>Bordetella</taxon>
    </lineage>
</organism>
<comment type="caution">
    <text evidence="1">The sequence shown here is derived from an EMBL/GenBank/DDBJ whole genome shotgun (WGS) entry which is preliminary data.</text>
</comment>
<gene>
    <name evidence="1" type="ORF">U5T69_04910</name>
</gene>
<name>A0ABU5X0Y0_BORPP</name>